<reference evidence="2" key="1">
    <citation type="journal article" date="2019" name="Int. J. Syst. Evol. Microbiol.">
        <title>The Global Catalogue of Microorganisms (GCM) 10K type strain sequencing project: providing services to taxonomists for standard genome sequencing and annotation.</title>
        <authorList>
            <consortium name="The Broad Institute Genomics Platform"/>
            <consortium name="The Broad Institute Genome Sequencing Center for Infectious Disease"/>
            <person name="Wu L."/>
            <person name="Ma J."/>
        </authorList>
    </citation>
    <scope>NUCLEOTIDE SEQUENCE [LARGE SCALE GENOMIC DNA]</scope>
    <source>
        <strain evidence="2">JCM 10425</strain>
    </source>
</reference>
<dbReference type="EMBL" id="BAAAGX010000023">
    <property type="protein sequence ID" value="GAA0264505.1"/>
    <property type="molecule type" value="Genomic_DNA"/>
</dbReference>
<dbReference type="RefSeq" id="WP_344652130.1">
    <property type="nucleotide sequence ID" value="NZ_BAAAGX010000023.1"/>
</dbReference>
<organism evidence="1 2">
    <name type="scientific">Cryptosporangium japonicum</name>
    <dbReference type="NCBI Taxonomy" id="80872"/>
    <lineage>
        <taxon>Bacteria</taxon>
        <taxon>Bacillati</taxon>
        <taxon>Actinomycetota</taxon>
        <taxon>Actinomycetes</taxon>
        <taxon>Cryptosporangiales</taxon>
        <taxon>Cryptosporangiaceae</taxon>
        <taxon>Cryptosporangium</taxon>
    </lineage>
</organism>
<evidence type="ECO:0000313" key="2">
    <source>
        <dbReference type="Proteomes" id="UP001500967"/>
    </source>
</evidence>
<comment type="caution">
    <text evidence="1">The sequence shown here is derived from an EMBL/GenBank/DDBJ whole genome shotgun (WGS) entry which is preliminary data.</text>
</comment>
<name>A0ABP3EM19_9ACTN</name>
<accession>A0ABP3EM19</accession>
<protein>
    <submittedName>
        <fullName evidence="1">Uncharacterized protein</fullName>
    </submittedName>
</protein>
<keyword evidence="2" id="KW-1185">Reference proteome</keyword>
<gene>
    <name evidence="1" type="ORF">GCM10009539_58580</name>
</gene>
<dbReference type="Proteomes" id="UP001500967">
    <property type="component" value="Unassembled WGS sequence"/>
</dbReference>
<sequence>MARNILTDEGSRRALGIVRVGSTVPPASARAGAEAGSARVEAPGWAVSWTRVGVSR</sequence>
<proteinExistence type="predicted"/>
<evidence type="ECO:0000313" key="1">
    <source>
        <dbReference type="EMBL" id="GAA0264505.1"/>
    </source>
</evidence>